<reference evidence="1" key="1">
    <citation type="journal article" date="2022" name="Arch. Microbiol.">
        <title>Pseudodesulfovibrio sediminis sp. nov., a mesophilic and neutrophilic sulfate-reducing bacterium isolated from sediment of a brackish lake.</title>
        <authorList>
            <person name="Takahashi A."/>
            <person name="Kojima H."/>
            <person name="Watanabe M."/>
            <person name="Fukui M."/>
        </authorList>
    </citation>
    <scope>NUCLEOTIDE SEQUENCE</scope>
    <source>
        <strain evidence="1">SF6</strain>
    </source>
</reference>
<dbReference type="EMBL" id="AP024485">
    <property type="protein sequence ID" value="BCS87328.1"/>
    <property type="molecule type" value="Genomic_DNA"/>
</dbReference>
<keyword evidence="2" id="KW-1185">Reference proteome</keyword>
<evidence type="ECO:0000313" key="1">
    <source>
        <dbReference type="EMBL" id="BCS87328.1"/>
    </source>
</evidence>
<organism evidence="1 2">
    <name type="scientific">Pseudodesulfovibrio sediminis</name>
    <dbReference type="NCBI Taxonomy" id="2810563"/>
    <lineage>
        <taxon>Bacteria</taxon>
        <taxon>Pseudomonadati</taxon>
        <taxon>Thermodesulfobacteriota</taxon>
        <taxon>Desulfovibrionia</taxon>
        <taxon>Desulfovibrionales</taxon>
        <taxon>Desulfovibrionaceae</taxon>
    </lineage>
</organism>
<dbReference type="Proteomes" id="UP001053296">
    <property type="component" value="Chromosome"/>
</dbReference>
<dbReference type="RefSeq" id="WP_229593471.1">
    <property type="nucleotide sequence ID" value="NZ_AP024485.1"/>
</dbReference>
<protein>
    <recommendedName>
        <fullName evidence="3">Internal virion protein C</fullName>
    </recommendedName>
</protein>
<gene>
    <name evidence="1" type="ORF">PSDVSF_05700</name>
</gene>
<accession>A0ABM7P3D8</accession>
<evidence type="ECO:0000313" key="2">
    <source>
        <dbReference type="Proteomes" id="UP001053296"/>
    </source>
</evidence>
<evidence type="ECO:0008006" key="3">
    <source>
        <dbReference type="Google" id="ProtNLM"/>
    </source>
</evidence>
<proteinExistence type="predicted"/>
<sequence>MELKKFTAGGLKLTGTARQAMPRTIGADAVGNEMRRMALNMSASQDEDDYHSGVLAFAKGVNALDAEFDKDEDLATLGERRAEKVKGLAESLYEGKSSRVQEKLRERFDLAAESDGVKWKAIVTKKDSANRVARFNEDLDPYMNHMIQAKTDQDYANAKAMWNGRLAAIQPHMSKGQFAQVRERVNDTVQYQRAWNATTGEGAFDPTPFMDLSPAQVGQLEARHHVLKREKARRVAEYQNDRANALIPLLEDSAASAMQTGVTMDGTKEMLAELSGLGERGAEIADKYRARFERTGTVWNTLDAVKFSPHAEQMAAVETLRPEPGTPGYRADMDMYQHAAQIVVQNAKAFQADPAGFVRADAENRARNAASPMREESLEPLVIQASMEMQRELGNAEPKLLTMAQAKGLKDQFERADGDGKAQILQGLTTTYGKFDGKALEELGLDHADAYAAELYNGDSLLGRNILQAMSLKNEDIVISPETRKSVKQEVEDAYFNGPGAYFQKQYELTANPQYQHMNKELLAATMKYGMVIGNGTKAVEEMWGKQVDFVFSDDMQISAPVEVNTDELKLSLRNWRWSLPYDNTFRRAGVWVNSSDRTGFLLALPTGEIMKEKEGNPIVVTYEDLIKFERNEHERERLATKNRPTRDDVRW</sequence>
<name>A0ABM7P3D8_9BACT</name>